<dbReference type="Proteomes" id="UP001335325">
    <property type="component" value="Chromosome"/>
</dbReference>
<keyword evidence="2" id="KW-1185">Reference proteome</keyword>
<dbReference type="EMBL" id="CP109134">
    <property type="protein sequence ID" value="WSD06256.1"/>
    <property type="molecule type" value="Genomic_DNA"/>
</dbReference>
<reference evidence="1 2" key="1">
    <citation type="submission" date="2022-10" db="EMBL/GenBank/DDBJ databases">
        <title>The complete genomes of actinobacterial strains from the NBC collection.</title>
        <authorList>
            <person name="Joergensen T.S."/>
            <person name="Alvarez Arevalo M."/>
            <person name="Sterndorff E.B."/>
            <person name="Faurdal D."/>
            <person name="Vuksanovic O."/>
            <person name="Mourched A.-S."/>
            <person name="Charusanti P."/>
            <person name="Shaw S."/>
            <person name="Blin K."/>
            <person name="Weber T."/>
        </authorList>
    </citation>
    <scope>NUCLEOTIDE SEQUENCE [LARGE SCALE GENOMIC DNA]</scope>
    <source>
        <strain evidence="1 2">NBC 01753</strain>
    </source>
</reference>
<name>A0ABZ1GJC2_9ACTN</name>
<organism evidence="1 2">
    <name type="scientific">Streptomyces hirsutus</name>
    <dbReference type="NCBI Taxonomy" id="35620"/>
    <lineage>
        <taxon>Bacteria</taxon>
        <taxon>Bacillati</taxon>
        <taxon>Actinomycetota</taxon>
        <taxon>Actinomycetes</taxon>
        <taxon>Kitasatosporales</taxon>
        <taxon>Streptomycetaceae</taxon>
        <taxon>Streptomyces</taxon>
    </lineage>
</organism>
<proteinExistence type="predicted"/>
<gene>
    <name evidence="1" type="ORF">OIE73_11035</name>
</gene>
<evidence type="ECO:0000313" key="1">
    <source>
        <dbReference type="EMBL" id="WSD06256.1"/>
    </source>
</evidence>
<evidence type="ECO:0000313" key="2">
    <source>
        <dbReference type="Proteomes" id="UP001335325"/>
    </source>
</evidence>
<accession>A0ABZ1GJC2</accession>
<sequence length="115" mass="11864">MRIRANAARTVAVRDSPRRSTPAVTATAGLTYVMTVARVGPASLISSRKATNATAVQTAPRAAREIRAPAEGISAGRVSTAAGAYTSAASARQTAVSWRDGTCFRWRAAISGAMA</sequence>
<protein>
    <submittedName>
        <fullName evidence="1">Uncharacterized protein</fullName>
    </submittedName>
</protein>